<evidence type="ECO:0000256" key="7">
    <source>
        <dbReference type="ARBA" id="ARBA00022840"/>
    </source>
</evidence>
<dbReference type="GO" id="GO:0046316">
    <property type="term" value="F:gluconokinase activity"/>
    <property type="evidence" value="ECO:0007669"/>
    <property type="project" value="UniProtKB-EC"/>
</dbReference>
<dbReference type="GO" id="GO:0005524">
    <property type="term" value="F:ATP binding"/>
    <property type="evidence" value="ECO:0007669"/>
    <property type="project" value="UniProtKB-KW"/>
</dbReference>
<comment type="catalytic activity">
    <reaction evidence="9 10">
        <text>D-gluconate + ATP = 6-phospho-D-gluconate + ADP + H(+)</text>
        <dbReference type="Rhea" id="RHEA:19433"/>
        <dbReference type="ChEBI" id="CHEBI:15378"/>
        <dbReference type="ChEBI" id="CHEBI:18391"/>
        <dbReference type="ChEBI" id="CHEBI:30616"/>
        <dbReference type="ChEBI" id="CHEBI:58759"/>
        <dbReference type="ChEBI" id="CHEBI:456216"/>
        <dbReference type="EC" id="2.7.1.12"/>
    </reaction>
</comment>
<dbReference type="RefSeq" id="WP_231994416.1">
    <property type="nucleotide sequence ID" value="NZ_LT629779.1"/>
</dbReference>
<evidence type="ECO:0000256" key="9">
    <source>
        <dbReference type="ARBA" id="ARBA00048090"/>
    </source>
</evidence>
<evidence type="ECO:0000256" key="8">
    <source>
        <dbReference type="ARBA" id="ARBA00023064"/>
    </source>
</evidence>
<organism evidence="11 12">
    <name type="scientific">Pseudarthrobacter equi</name>
    <dbReference type="NCBI Taxonomy" id="728066"/>
    <lineage>
        <taxon>Bacteria</taxon>
        <taxon>Bacillati</taxon>
        <taxon>Actinomycetota</taxon>
        <taxon>Actinomycetes</taxon>
        <taxon>Micrococcales</taxon>
        <taxon>Micrococcaceae</taxon>
        <taxon>Pseudarthrobacter</taxon>
    </lineage>
</organism>
<name>A0A1H1TL82_9MICC</name>
<comment type="pathway">
    <text evidence="1">Carbohydrate acid metabolism.</text>
</comment>
<keyword evidence="5 10" id="KW-0547">Nucleotide-binding</keyword>
<gene>
    <name evidence="11" type="ORF">SAMN04489743_0438</name>
</gene>
<dbReference type="EC" id="2.7.1.12" evidence="3 10"/>
<keyword evidence="6 10" id="KW-0418">Kinase</keyword>
<proteinExistence type="inferred from homology"/>
<dbReference type="EMBL" id="LT629779">
    <property type="protein sequence ID" value="SDS60932.1"/>
    <property type="molecule type" value="Genomic_DNA"/>
</dbReference>
<dbReference type="PANTHER" id="PTHR43442:SF3">
    <property type="entry name" value="GLUCONOKINASE-RELATED"/>
    <property type="match status" value="1"/>
</dbReference>
<dbReference type="GO" id="GO:0019521">
    <property type="term" value="P:D-gluconate metabolic process"/>
    <property type="evidence" value="ECO:0007669"/>
    <property type="project" value="UniProtKB-KW"/>
</dbReference>
<sequence length="176" mass="18529">MSWAIVVMGVSGAGKSTVGAALAARIGAAFIDADSLHPPANVQKMAAGTPLTDEDRWPWLQLVGAALAAESGSGIVVACSALKRVYRDAIRAVAPSTAFVLLNVATPVLRVRMTLRPGHFMPASLLTSQLETLEPLQQDEIGLAMNSDEGVEATVERISVQLSSLQSDSSRTQPHR</sequence>
<dbReference type="CDD" id="cd02021">
    <property type="entry name" value="GntK"/>
    <property type="match status" value="1"/>
</dbReference>
<dbReference type="NCBIfam" id="TIGR01313">
    <property type="entry name" value="therm_gnt_kin"/>
    <property type="match status" value="1"/>
</dbReference>
<keyword evidence="8" id="KW-0311">Gluconate utilization</keyword>
<evidence type="ECO:0000256" key="5">
    <source>
        <dbReference type="ARBA" id="ARBA00022741"/>
    </source>
</evidence>
<dbReference type="PANTHER" id="PTHR43442">
    <property type="entry name" value="GLUCONOKINASE-RELATED"/>
    <property type="match status" value="1"/>
</dbReference>
<keyword evidence="7 10" id="KW-0067">ATP-binding</keyword>
<dbReference type="AlphaFoldDB" id="A0A1H1TL82"/>
<dbReference type="InterPro" id="IPR027417">
    <property type="entry name" value="P-loop_NTPase"/>
</dbReference>
<dbReference type="FunFam" id="3.40.50.300:FF:000522">
    <property type="entry name" value="Gluconokinase"/>
    <property type="match status" value="1"/>
</dbReference>
<evidence type="ECO:0000256" key="4">
    <source>
        <dbReference type="ARBA" id="ARBA00022679"/>
    </source>
</evidence>
<dbReference type="Pfam" id="PF13671">
    <property type="entry name" value="AAA_33"/>
    <property type="match status" value="1"/>
</dbReference>
<evidence type="ECO:0000256" key="6">
    <source>
        <dbReference type="ARBA" id="ARBA00022777"/>
    </source>
</evidence>
<keyword evidence="12" id="KW-1185">Reference proteome</keyword>
<evidence type="ECO:0000313" key="12">
    <source>
        <dbReference type="Proteomes" id="UP000198751"/>
    </source>
</evidence>
<dbReference type="Proteomes" id="UP000198751">
    <property type="component" value="Chromosome I"/>
</dbReference>
<dbReference type="InterPro" id="IPR006001">
    <property type="entry name" value="Therm_gnt_kin"/>
</dbReference>
<accession>A0A1H1TL82</accession>
<evidence type="ECO:0000256" key="2">
    <source>
        <dbReference type="ARBA" id="ARBA00008420"/>
    </source>
</evidence>
<evidence type="ECO:0000256" key="3">
    <source>
        <dbReference type="ARBA" id="ARBA00012054"/>
    </source>
</evidence>
<keyword evidence="4 10" id="KW-0808">Transferase</keyword>
<dbReference type="GO" id="GO:0005737">
    <property type="term" value="C:cytoplasm"/>
    <property type="evidence" value="ECO:0007669"/>
    <property type="project" value="TreeGrafter"/>
</dbReference>
<protein>
    <recommendedName>
        <fullName evidence="3 10">Gluconokinase</fullName>
        <ecNumber evidence="3 10">2.7.1.12</ecNumber>
    </recommendedName>
</protein>
<dbReference type="SUPFAM" id="SSF52540">
    <property type="entry name" value="P-loop containing nucleoside triphosphate hydrolases"/>
    <property type="match status" value="1"/>
</dbReference>
<comment type="similarity">
    <text evidence="2 10">Belongs to the gluconokinase GntK/GntV family.</text>
</comment>
<reference evidence="12" key="1">
    <citation type="submission" date="2016-10" db="EMBL/GenBank/DDBJ databases">
        <authorList>
            <person name="Varghese N."/>
            <person name="Submissions S."/>
        </authorList>
    </citation>
    <scope>NUCLEOTIDE SEQUENCE [LARGE SCALE GENOMIC DNA]</scope>
    <source>
        <strain evidence="12">IMMIB L-1606</strain>
    </source>
</reference>
<evidence type="ECO:0000256" key="1">
    <source>
        <dbReference type="ARBA" id="ARBA00004761"/>
    </source>
</evidence>
<evidence type="ECO:0000256" key="10">
    <source>
        <dbReference type="RuleBase" id="RU363066"/>
    </source>
</evidence>
<dbReference type="Gene3D" id="3.40.50.300">
    <property type="entry name" value="P-loop containing nucleotide triphosphate hydrolases"/>
    <property type="match status" value="1"/>
</dbReference>
<evidence type="ECO:0000313" key="11">
    <source>
        <dbReference type="EMBL" id="SDS60932.1"/>
    </source>
</evidence>